<proteinExistence type="predicted"/>
<dbReference type="AlphaFoldDB" id="A0AA38FA52"/>
<evidence type="ECO:0000313" key="1">
    <source>
        <dbReference type="EMBL" id="KAH9294938.1"/>
    </source>
</evidence>
<keyword evidence="2" id="KW-1185">Reference proteome</keyword>
<evidence type="ECO:0000313" key="2">
    <source>
        <dbReference type="Proteomes" id="UP000824469"/>
    </source>
</evidence>
<accession>A0AA38FA52</accession>
<organism evidence="1 2">
    <name type="scientific">Taxus chinensis</name>
    <name type="common">Chinese yew</name>
    <name type="synonym">Taxus wallichiana var. chinensis</name>
    <dbReference type="NCBI Taxonomy" id="29808"/>
    <lineage>
        <taxon>Eukaryota</taxon>
        <taxon>Viridiplantae</taxon>
        <taxon>Streptophyta</taxon>
        <taxon>Embryophyta</taxon>
        <taxon>Tracheophyta</taxon>
        <taxon>Spermatophyta</taxon>
        <taxon>Pinopsida</taxon>
        <taxon>Pinidae</taxon>
        <taxon>Conifers II</taxon>
        <taxon>Cupressales</taxon>
        <taxon>Taxaceae</taxon>
        <taxon>Taxus</taxon>
    </lineage>
</organism>
<gene>
    <name evidence="1" type="ORF">KI387_038526</name>
</gene>
<sequence>VMSNFQVLRCIPETWVSRFNLLEDLVTGLVEVEAKWVGAEVGGVIKGAETEGRGVIAA</sequence>
<dbReference type="Proteomes" id="UP000824469">
    <property type="component" value="Unassembled WGS sequence"/>
</dbReference>
<comment type="caution">
    <text evidence="1">The sequence shown here is derived from an EMBL/GenBank/DDBJ whole genome shotgun (WGS) entry which is preliminary data.</text>
</comment>
<feature type="non-terminal residue" evidence="1">
    <location>
        <position position="1"/>
    </location>
</feature>
<protein>
    <submittedName>
        <fullName evidence="1">Uncharacterized protein</fullName>
    </submittedName>
</protein>
<dbReference type="EMBL" id="JAHRHJ020000011">
    <property type="protein sequence ID" value="KAH9294938.1"/>
    <property type="molecule type" value="Genomic_DNA"/>
</dbReference>
<name>A0AA38FA52_TAXCH</name>
<feature type="non-terminal residue" evidence="1">
    <location>
        <position position="58"/>
    </location>
</feature>
<reference evidence="1 2" key="1">
    <citation type="journal article" date="2021" name="Nat. Plants">
        <title>The Taxus genome provides insights into paclitaxel biosynthesis.</title>
        <authorList>
            <person name="Xiong X."/>
            <person name="Gou J."/>
            <person name="Liao Q."/>
            <person name="Li Y."/>
            <person name="Zhou Q."/>
            <person name="Bi G."/>
            <person name="Li C."/>
            <person name="Du R."/>
            <person name="Wang X."/>
            <person name="Sun T."/>
            <person name="Guo L."/>
            <person name="Liang H."/>
            <person name="Lu P."/>
            <person name="Wu Y."/>
            <person name="Zhang Z."/>
            <person name="Ro D.K."/>
            <person name="Shang Y."/>
            <person name="Huang S."/>
            <person name="Yan J."/>
        </authorList>
    </citation>
    <scope>NUCLEOTIDE SEQUENCE [LARGE SCALE GENOMIC DNA]</scope>
    <source>
        <strain evidence="1">Ta-2019</strain>
    </source>
</reference>